<feature type="coiled-coil region" evidence="1">
    <location>
        <begin position="139"/>
        <end position="194"/>
    </location>
</feature>
<protein>
    <submittedName>
        <fullName evidence="2">Uncharacterized protein</fullName>
    </submittedName>
</protein>
<keyword evidence="1" id="KW-0175">Coiled coil</keyword>
<dbReference type="EMBL" id="FRYL01000021">
    <property type="protein sequence ID" value="SHO80780.1"/>
    <property type="molecule type" value="Genomic_DNA"/>
</dbReference>
<dbReference type="AlphaFoldDB" id="A0A1W1EIW1"/>
<evidence type="ECO:0000313" key="2">
    <source>
        <dbReference type="EMBL" id="SHO80780.1"/>
    </source>
</evidence>
<organism evidence="2">
    <name type="scientific">hydrothermal vent metagenome</name>
    <dbReference type="NCBI Taxonomy" id="652676"/>
    <lineage>
        <taxon>unclassified sequences</taxon>
        <taxon>metagenomes</taxon>
        <taxon>ecological metagenomes</taxon>
    </lineage>
</organism>
<reference evidence="2" key="1">
    <citation type="submission" date="2016-10" db="EMBL/GenBank/DDBJ databases">
        <authorList>
            <person name="de Groot N.N."/>
        </authorList>
    </citation>
    <scope>NUCLEOTIDE SEQUENCE</scope>
</reference>
<gene>
    <name evidence="2" type="ORF">MNB_SV-15-429</name>
</gene>
<accession>A0A1W1EIW1</accession>
<evidence type="ECO:0000256" key="1">
    <source>
        <dbReference type="SAM" id="Coils"/>
    </source>
</evidence>
<sequence>MASENLTYEDKGEEEVIPTSQAIDYLNLISGQLNSTLDHIVPQIDSIATSIGGVSMAVAMAIANPTSTKADDFAVAYNGKEKVYTIKYNGDYNPPYEKFAEICDRNGNGDMDTEVEGDCAEYWLNRYDKQHSAMEEKVIEDLDKKSIALDEVLAGLQKEGKRLDEEGKRLDEEGKRLDEEGKRLDEDIKGLKKEGKRLDEDGKMLDKTNARFSKYVK</sequence>
<proteinExistence type="predicted"/>
<name>A0A1W1EIW1_9ZZZZ</name>